<dbReference type="EMBL" id="LGRX02033186">
    <property type="protein sequence ID" value="KAK3242371.1"/>
    <property type="molecule type" value="Genomic_DNA"/>
</dbReference>
<dbReference type="Proteomes" id="UP001190700">
    <property type="component" value="Unassembled WGS sequence"/>
</dbReference>
<proteinExistence type="predicted"/>
<evidence type="ECO:0000313" key="1">
    <source>
        <dbReference type="EMBL" id="KAK3242371.1"/>
    </source>
</evidence>
<protein>
    <recommendedName>
        <fullName evidence="3">F-box domain-containing protein</fullName>
    </recommendedName>
</protein>
<keyword evidence="2" id="KW-1185">Reference proteome</keyword>
<dbReference type="AlphaFoldDB" id="A0AAE0BT94"/>
<name>A0AAE0BT94_9CHLO</name>
<sequence>MGAALYAVFAPATCLEHLPADVLWAHVLARLAPSQRRVVACTCRWLRDLCYLRASQEHRADARRTRLGLIVALMSDFETNVPKIAPPSPAMVRWMLERAVPNYYERTVRACERTGNPHVVDQAITLLHLFRMMLLSHLCQCPSRSWEMTKACLDAVHTAFRPCERLCDELLHRYERRVRTRCNVCKDVADQAYDPSACSRCAELRGRERHRHRAVWLTCLATHERAFRECNEHLTRRYGDRWCTDVCDSWMAISGVGYYIRVQRKRLRCASR</sequence>
<reference evidence="1 2" key="1">
    <citation type="journal article" date="2015" name="Genome Biol. Evol.">
        <title>Comparative Genomics of a Bacterivorous Green Alga Reveals Evolutionary Causalities and Consequences of Phago-Mixotrophic Mode of Nutrition.</title>
        <authorList>
            <person name="Burns J.A."/>
            <person name="Paasch A."/>
            <person name="Narechania A."/>
            <person name="Kim E."/>
        </authorList>
    </citation>
    <scope>NUCLEOTIDE SEQUENCE [LARGE SCALE GENOMIC DNA]</scope>
    <source>
        <strain evidence="1 2">PLY_AMNH</strain>
    </source>
</reference>
<evidence type="ECO:0008006" key="3">
    <source>
        <dbReference type="Google" id="ProtNLM"/>
    </source>
</evidence>
<accession>A0AAE0BT94</accession>
<evidence type="ECO:0000313" key="2">
    <source>
        <dbReference type="Proteomes" id="UP001190700"/>
    </source>
</evidence>
<comment type="caution">
    <text evidence="1">The sequence shown here is derived from an EMBL/GenBank/DDBJ whole genome shotgun (WGS) entry which is preliminary data.</text>
</comment>
<gene>
    <name evidence="1" type="ORF">CYMTET_47943</name>
</gene>
<dbReference type="SUPFAM" id="SSF81383">
    <property type="entry name" value="F-box domain"/>
    <property type="match status" value="1"/>
</dbReference>
<organism evidence="1 2">
    <name type="scientific">Cymbomonas tetramitiformis</name>
    <dbReference type="NCBI Taxonomy" id="36881"/>
    <lineage>
        <taxon>Eukaryota</taxon>
        <taxon>Viridiplantae</taxon>
        <taxon>Chlorophyta</taxon>
        <taxon>Pyramimonadophyceae</taxon>
        <taxon>Pyramimonadales</taxon>
        <taxon>Pyramimonadaceae</taxon>
        <taxon>Cymbomonas</taxon>
    </lineage>
</organism>
<dbReference type="InterPro" id="IPR036047">
    <property type="entry name" value="F-box-like_dom_sf"/>
</dbReference>